<dbReference type="InterPro" id="IPR058922">
    <property type="entry name" value="WHD_DRP"/>
</dbReference>
<protein>
    <recommendedName>
        <fullName evidence="12">NB-ARC domain-containing protein</fullName>
    </recommendedName>
</protein>
<accession>A0ABQ9NDT3</accession>
<keyword evidence="5" id="KW-0611">Plant defense</keyword>
<dbReference type="InterPro" id="IPR050905">
    <property type="entry name" value="Plant_NBS-LRR"/>
</dbReference>
<dbReference type="Gene3D" id="3.80.10.10">
    <property type="entry name" value="Ribonuclease Inhibitor"/>
    <property type="match status" value="2"/>
</dbReference>
<evidence type="ECO:0000256" key="1">
    <source>
        <dbReference type="ARBA" id="ARBA00008894"/>
    </source>
</evidence>
<keyword evidence="4" id="KW-0547">Nucleotide-binding</keyword>
<feature type="domain" description="Disease resistance protein winged helix" evidence="9">
    <location>
        <begin position="248"/>
        <end position="311"/>
    </location>
</feature>
<dbReference type="Gene3D" id="3.40.50.300">
    <property type="entry name" value="P-loop containing nucleotide triphosphate hydrolases"/>
    <property type="match status" value="1"/>
</dbReference>
<feature type="domain" description="Disease resistance protein At4g27190-like leucine-rich repeats" evidence="8">
    <location>
        <begin position="567"/>
        <end position="679"/>
    </location>
</feature>
<name>A0ABQ9NDT3_HEVBR</name>
<evidence type="ECO:0000256" key="2">
    <source>
        <dbReference type="ARBA" id="ARBA00022614"/>
    </source>
</evidence>
<dbReference type="Pfam" id="PF23247">
    <property type="entry name" value="LRR_RPS2"/>
    <property type="match status" value="1"/>
</dbReference>
<comment type="similarity">
    <text evidence="1">Belongs to the disease resistance NB-LRR family.</text>
</comment>
<keyword evidence="6" id="KW-0067">ATP-binding</keyword>
<dbReference type="InterPro" id="IPR001611">
    <property type="entry name" value="Leu-rich_rpt"/>
</dbReference>
<dbReference type="Gene3D" id="1.10.8.430">
    <property type="entry name" value="Helical domain of apoptotic protease-activating factors"/>
    <property type="match status" value="1"/>
</dbReference>
<evidence type="ECO:0000256" key="5">
    <source>
        <dbReference type="ARBA" id="ARBA00022821"/>
    </source>
</evidence>
<proteinExistence type="inferred from homology"/>
<evidence type="ECO:0000256" key="6">
    <source>
        <dbReference type="ARBA" id="ARBA00022840"/>
    </source>
</evidence>
<dbReference type="InterPro" id="IPR057135">
    <property type="entry name" value="At4g27190-like_LRR"/>
</dbReference>
<evidence type="ECO:0000256" key="4">
    <source>
        <dbReference type="ARBA" id="ARBA00022741"/>
    </source>
</evidence>
<gene>
    <name evidence="10" type="ORF">P3X46_001341</name>
</gene>
<keyword evidence="3" id="KW-0677">Repeat</keyword>
<dbReference type="InterPro" id="IPR042197">
    <property type="entry name" value="Apaf_helical"/>
</dbReference>
<comment type="caution">
    <text evidence="10">The sequence shown here is derived from an EMBL/GenBank/DDBJ whole genome shotgun (WGS) entry which is preliminary data.</text>
</comment>
<dbReference type="Pfam" id="PF00931">
    <property type="entry name" value="NB-ARC"/>
    <property type="match status" value="1"/>
</dbReference>
<evidence type="ECO:0000256" key="3">
    <source>
        <dbReference type="ARBA" id="ARBA00022737"/>
    </source>
</evidence>
<evidence type="ECO:0000313" key="10">
    <source>
        <dbReference type="EMBL" id="KAJ9190110.1"/>
    </source>
</evidence>
<dbReference type="SUPFAM" id="SSF52540">
    <property type="entry name" value="P-loop containing nucleoside triphosphate hydrolases"/>
    <property type="match status" value="1"/>
</dbReference>
<reference evidence="10" key="1">
    <citation type="journal article" date="2023" name="Plant Biotechnol. J.">
        <title>Chromosome-level wild Hevea brasiliensis genome provides new tools for genomic-assisted breeding and valuable loci to elevate rubber yield.</title>
        <authorList>
            <person name="Cheng H."/>
            <person name="Song X."/>
            <person name="Hu Y."/>
            <person name="Wu T."/>
            <person name="Yang Q."/>
            <person name="An Z."/>
            <person name="Feng S."/>
            <person name="Deng Z."/>
            <person name="Wu W."/>
            <person name="Zeng X."/>
            <person name="Tu M."/>
            <person name="Wang X."/>
            <person name="Huang H."/>
        </authorList>
    </citation>
    <scope>NUCLEOTIDE SEQUENCE</scope>
    <source>
        <strain evidence="10">MT/VB/25A 57/8</strain>
    </source>
</reference>
<dbReference type="InterPro" id="IPR027417">
    <property type="entry name" value="P-loop_NTPase"/>
</dbReference>
<sequence>MLGGPKCPNNWDIWNGRVGKTTLLKKVNNQFLKTDHGFFAVIWIDVSKQANVEKIQEAIFNKFIIPELLWKDKDEQTKARVIMKCLTGKKFVLLLDDLWKHLDLQRIGIPSSDKANGSKVVFTTRSEEVCGSMRAERRIKVECLSPKEALQLFRTYVGEGTLNSHRDISKLAEMVAQKCQGLPLALITIGRAMNGRRNPDEWEDALKSLQNYPSDFHGKGDDIFPILEFSYDSLRDDTLKSCFLYCSIFPEDYIIEKDELFELWIREGFLVKYYERYDARKAAESTLTSLKFACLLEDDYIRMHDVIRDMALGMASKHEIKMEVLEDAALFKLKAEGFDEKWKEVKRLSLLGKSYESFSESMSPAFPHLLTFFVRYTKLNRFPGGFFQQLHTLNILDLSRNWDLTELPSGTGVLINLQHLNLSHTRIKSLPLEVKNLRKLKSLLMDGTYDLANIPRGVISSLSLLQVFTKTQLIHDKLFDEGGLLEELESLEYLNDVCITLTNLSSIQKYMSSLRLESYIRGLLVSTCNNLTSFEMSSSILRIAKHLEVVAMLNCPHLEELLIYPARQAHFQDLRYLNIWGCPRIKDLSTWVIHAPRLQTLVVCSCSSFEEIIADRFSSAEMDIFPNLRLLILKSLPQLRSICHQILPFPSLQVLRVTGCPSLKKLPFDSNSAKNNLEKIEGAEEWWNELQWEDDAYKLAFASKFTRYGLRVPFYCWSLAWFHLA</sequence>
<dbReference type="SUPFAM" id="SSF52058">
    <property type="entry name" value="L domain-like"/>
    <property type="match status" value="1"/>
</dbReference>
<dbReference type="InterPro" id="IPR002182">
    <property type="entry name" value="NB-ARC"/>
</dbReference>
<dbReference type="InterPro" id="IPR036388">
    <property type="entry name" value="WH-like_DNA-bd_sf"/>
</dbReference>
<evidence type="ECO:0008006" key="12">
    <source>
        <dbReference type="Google" id="ProtNLM"/>
    </source>
</evidence>
<dbReference type="InterPro" id="IPR032675">
    <property type="entry name" value="LRR_dom_sf"/>
</dbReference>
<dbReference type="PANTHER" id="PTHR33463">
    <property type="entry name" value="NB-ARC DOMAIN-CONTAINING PROTEIN-RELATED"/>
    <property type="match status" value="1"/>
</dbReference>
<evidence type="ECO:0000259" key="7">
    <source>
        <dbReference type="Pfam" id="PF00931"/>
    </source>
</evidence>
<dbReference type="Gene3D" id="1.10.10.10">
    <property type="entry name" value="Winged helix-like DNA-binding domain superfamily/Winged helix DNA-binding domain"/>
    <property type="match status" value="1"/>
</dbReference>
<dbReference type="Proteomes" id="UP001174677">
    <property type="component" value="Chromosome 1"/>
</dbReference>
<dbReference type="Pfam" id="PF23559">
    <property type="entry name" value="WHD_DRP"/>
    <property type="match status" value="1"/>
</dbReference>
<keyword evidence="11" id="KW-1185">Reference proteome</keyword>
<evidence type="ECO:0000259" key="9">
    <source>
        <dbReference type="Pfam" id="PF23559"/>
    </source>
</evidence>
<evidence type="ECO:0000313" key="11">
    <source>
        <dbReference type="Proteomes" id="UP001174677"/>
    </source>
</evidence>
<organism evidence="10 11">
    <name type="scientific">Hevea brasiliensis</name>
    <name type="common">Para rubber tree</name>
    <name type="synonym">Siphonia brasiliensis</name>
    <dbReference type="NCBI Taxonomy" id="3981"/>
    <lineage>
        <taxon>Eukaryota</taxon>
        <taxon>Viridiplantae</taxon>
        <taxon>Streptophyta</taxon>
        <taxon>Embryophyta</taxon>
        <taxon>Tracheophyta</taxon>
        <taxon>Spermatophyta</taxon>
        <taxon>Magnoliopsida</taxon>
        <taxon>eudicotyledons</taxon>
        <taxon>Gunneridae</taxon>
        <taxon>Pentapetalae</taxon>
        <taxon>rosids</taxon>
        <taxon>fabids</taxon>
        <taxon>Malpighiales</taxon>
        <taxon>Euphorbiaceae</taxon>
        <taxon>Crotonoideae</taxon>
        <taxon>Micrandreae</taxon>
        <taxon>Hevea</taxon>
    </lineage>
</organism>
<keyword evidence="2" id="KW-0433">Leucine-rich repeat</keyword>
<dbReference type="PROSITE" id="PS51450">
    <property type="entry name" value="LRR"/>
    <property type="match status" value="1"/>
</dbReference>
<dbReference type="PRINTS" id="PR00364">
    <property type="entry name" value="DISEASERSIST"/>
</dbReference>
<evidence type="ECO:0000259" key="8">
    <source>
        <dbReference type="Pfam" id="PF23247"/>
    </source>
</evidence>
<dbReference type="EMBL" id="JARPOI010000001">
    <property type="protein sequence ID" value="KAJ9190110.1"/>
    <property type="molecule type" value="Genomic_DNA"/>
</dbReference>
<feature type="domain" description="NB-ARC" evidence="7">
    <location>
        <begin position="17"/>
        <end position="161"/>
    </location>
</feature>
<dbReference type="PANTHER" id="PTHR33463:SF220">
    <property type="entry name" value="NB-ARC DOMAIN-CONTAINING PROTEIN"/>
    <property type="match status" value="1"/>
</dbReference>